<organism evidence="1 2">
    <name type="scientific">Streptomyces hydrogenans</name>
    <dbReference type="NCBI Taxonomy" id="1873719"/>
    <lineage>
        <taxon>Bacteria</taxon>
        <taxon>Bacillati</taxon>
        <taxon>Actinomycetota</taxon>
        <taxon>Actinomycetes</taxon>
        <taxon>Kitasatosporales</taxon>
        <taxon>Streptomycetaceae</taxon>
        <taxon>Streptomyces</taxon>
    </lineage>
</organism>
<sequence>MEAPPTALTDPLLLARAARGLAPGLAAGPLPGGAGKLRLLFTRGAWGGGLEFGCGRERRGALPLELQDGLP</sequence>
<keyword evidence="2" id="KW-1185">Reference proteome</keyword>
<dbReference type="EMBL" id="BNDW01000117">
    <property type="protein sequence ID" value="GHI27767.1"/>
    <property type="molecule type" value="Genomic_DNA"/>
</dbReference>
<comment type="caution">
    <text evidence="1">The sequence shown here is derived from an EMBL/GenBank/DDBJ whole genome shotgun (WGS) entry which is preliminary data.</text>
</comment>
<evidence type="ECO:0000313" key="1">
    <source>
        <dbReference type="EMBL" id="GHI27767.1"/>
    </source>
</evidence>
<protein>
    <submittedName>
        <fullName evidence="1">Uncharacterized protein</fullName>
    </submittedName>
</protein>
<evidence type="ECO:0000313" key="2">
    <source>
        <dbReference type="Proteomes" id="UP001052739"/>
    </source>
</evidence>
<gene>
    <name evidence="1" type="ORF">Shyd_91380</name>
</gene>
<reference evidence="1" key="1">
    <citation type="submission" date="2024-05" db="EMBL/GenBank/DDBJ databases">
        <title>Whole genome shotgun sequence of Streptomyces hydrogenans NBRC 13475.</title>
        <authorList>
            <person name="Komaki H."/>
            <person name="Tamura T."/>
        </authorList>
    </citation>
    <scope>NUCLEOTIDE SEQUENCE</scope>
    <source>
        <strain evidence="1">NBRC 13475</strain>
    </source>
</reference>
<proteinExistence type="predicted"/>
<name>A0ABQ3PRW8_9ACTN</name>
<accession>A0ABQ3PRW8</accession>
<dbReference type="Proteomes" id="UP001052739">
    <property type="component" value="Unassembled WGS sequence"/>
</dbReference>